<feature type="transmembrane region" description="Helical" evidence="6">
    <location>
        <begin position="409"/>
        <end position="428"/>
    </location>
</feature>
<evidence type="ECO:0000313" key="8">
    <source>
        <dbReference type="EMBL" id="MBB5980927.1"/>
    </source>
</evidence>
<feature type="transmembrane region" description="Helical" evidence="6">
    <location>
        <begin position="348"/>
        <end position="370"/>
    </location>
</feature>
<dbReference type="GO" id="GO:0005886">
    <property type="term" value="C:plasma membrane"/>
    <property type="evidence" value="ECO:0007669"/>
    <property type="project" value="UniProtKB-SubCell"/>
</dbReference>
<feature type="transmembrane region" description="Helical" evidence="6">
    <location>
        <begin position="261"/>
        <end position="283"/>
    </location>
</feature>
<dbReference type="RefSeq" id="WP_184837017.1">
    <property type="nucleotide sequence ID" value="NZ_BAAAVN010000003.1"/>
</dbReference>
<dbReference type="GO" id="GO:0022857">
    <property type="term" value="F:transmembrane transporter activity"/>
    <property type="evidence" value="ECO:0007669"/>
    <property type="project" value="InterPro"/>
</dbReference>
<dbReference type="PROSITE" id="PS50850">
    <property type="entry name" value="MFS"/>
    <property type="match status" value="1"/>
</dbReference>
<keyword evidence="4 6" id="KW-0472">Membrane</keyword>
<dbReference type="PANTHER" id="PTHR10924:SF6">
    <property type="entry name" value="SOLUTE CARRIER FAMILY 49 MEMBER A3"/>
    <property type="match status" value="1"/>
</dbReference>
<feature type="transmembrane region" description="Helical" evidence="6">
    <location>
        <begin position="47"/>
        <end position="67"/>
    </location>
</feature>
<feature type="compositionally biased region" description="Pro residues" evidence="5">
    <location>
        <begin position="211"/>
        <end position="224"/>
    </location>
</feature>
<evidence type="ECO:0000313" key="9">
    <source>
        <dbReference type="Proteomes" id="UP000558997"/>
    </source>
</evidence>
<evidence type="ECO:0000256" key="5">
    <source>
        <dbReference type="SAM" id="MobiDB-lite"/>
    </source>
</evidence>
<feature type="transmembrane region" description="Helical" evidence="6">
    <location>
        <begin position="295"/>
        <end position="316"/>
    </location>
</feature>
<protein>
    <submittedName>
        <fullName evidence="8">Putative MFS family arabinose efflux permease</fullName>
    </submittedName>
</protein>
<name>A0A841DXI8_9ACTN</name>
<feature type="region of interest" description="Disordered" evidence="5">
    <location>
        <begin position="188"/>
        <end position="247"/>
    </location>
</feature>
<evidence type="ECO:0000256" key="4">
    <source>
        <dbReference type="ARBA" id="ARBA00023136"/>
    </source>
</evidence>
<feature type="transmembrane region" description="Helical" evidence="6">
    <location>
        <begin position="97"/>
        <end position="121"/>
    </location>
</feature>
<keyword evidence="2 6" id="KW-0812">Transmembrane</keyword>
<comment type="subcellular location">
    <subcellularLocation>
        <location evidence="1">Cell membrane</location>
        <topology evidence="1">Multi-pass membrane protein</topology>
    </subcellularLocation>
</comment>
<dbReference type="InterPro" id="IPR049680">
    <property type="entry name" value="FLVCR1-2_SLC49-like"/>
</dbReference>
<feature type="transmembrane region" description="Helical" evidence="6">
    <location>
        <begin position="7"/>
        <end position="27"/>
    </location>
</feature>
<dbReference type="SUPFAM" id="SSF103473">
    <property type="entry name" value="MFS general substrate transporter"/>
    <property type="match status" value="1"/>
</dbReference>
<dbReference type="InterPro" id="IPR036259">
    <property type="entry name" value="MFS_trans_sf"/>
</dbReference>
<reference evidence="8 9" key="1">
    <citation type="submission" date="2020-08" db="EMBL/GenBank/DDBJ databases">
        <title>Sequencing the genomes of 1000 actinobacteria strains.</title>
        <authorList>
            <person name="Klenk H.-P."/>
        </authorList>
    </citation>
    <scope>NUCLEOTIDE SEQUENCE [LARGE SCALE GENOMIC DNA]</scope>
    <source>
        <strain evidence="8 9">DSM 17294</strain>
    </source>
</reference>
<dbReference type="Proteomes" id="UP000558997">
    <property type="component" value="Unassembled WGS sequence"/>
</dbReference>
<sequence length="444" mass="45398">MQIRSRWSAIVGYSLAGAATQLVWLNFAGVTTVAATRYNVSESAIGWLAQVFPLLYVVLAIPCGLALDRWFRPALITGAVLTALGATIRLAGDTYAWLLAGQIIASIAQPLVLNAVTGITARYLTEKHRPTGIATGTASIFAGMVIAFLLSAIFPTATTLPTMLLLTAIFSIAAATILTLALRTPGPFTPAPTPHPQPSAAREVSGGAPSPTAPDAPPSPPAPAAPASTPTTPASTTPAPTTPTTRGNLAAAWGDPLIRRLCVLAIFPFGVFVAISTFAQALLEPAGVSGTTASTILLLNVIAGVLGSATIPIFVARHKAESRLLITSLATTAAACALLAVAPSTATGYLSITLIGLLLLPALPIVLELVERRTGEAEGTAAGLIWMSGNLGGLLVATAVGLLVHHPTAAFLTMAAIPLLALPGAHTLRHHLPTKTPTTTPTPD</sequence>
<dbReference type="EMBL" id="JACHNF010000001">
    <property type="protein sequence ID" value="MBB5980927.1"/>
    <property type="molecule type" value="Genomic_DNA"/>
</dbReference>
<dbReference type="PANTHER" id="PTHR10924">
    <property type="entry name" value="MAJOR FACILITATOR SUPERFAMILY PROTEIN-RELATED"/>
    <property type="match status" value="1"/>
</dbReference>
<keyword evidence="9" id="KW-1185">Reference proteome</keyword>
<dbReference type="Gene3D" id="1.20.1250.20">
    <property type="entry name" value="MFS general substrate transporter like domains"/>
    <property type="match status" value="2"/>
</dbReference>
<dbReference type="Pfam" id="PF07690">
    <property type="entry name" value="MFS_1"/>
    <property type="match status" value="1"/>
</dbReference>
<dbReference type="InterPro" id="IPR020846">
    <property type="entry name" value="MFS_dom"/>
</dbReference>
<dbReference type="AlphaFoldDB" id="A0A841DXI8"/>
<feature type="compositionally biased region" description="Pro residues" evidence="5">
    <location>
        <begin position="188"/>
        <end position="197"/>
    </location>
</feature>
<gene>
    <name evidence="8" type="ORF">HDA44_004268</name>
</gene>
<feature type="transmembrane region" description="Helical" evidence="6">
    <location>
        <begin position="133"/>
        <end position="154"/>
    </location>
</feature>
<feature type="transmembrane region" description="Helical" evidence="6">
    <location>
        <begin position="382"/>
        <end position="403"/>
    </location>
</feature>
<evidence type="ECO:0000256" key="6">
    <source>
        <dbReference type="SAM" id="Phobius"/>
    </source>
</evidence>
<proteinExistence type="predicted"/>
<organism evidence="8 9">
    <name type="scientific">Kribbella solani</name>
    <dbReference type="NCBI Taxonomy" id="236067"/>
    <lineage>
        <taxon>Bacteria</taxon>
        <taxon>Bacillati</taxon>
        <taxon>Actinomycetota</taxon>
        <taxon>Actinomycetes</taxon>
        <taxon>Propionibacteriales</taxon>
        <taxon>Kribbellaceae</taxon>
        <taxon>Kribbella</taxon>
    </lineage>
</organism>
<evidence type="ECO:0000256" key="2">
    <source>
        <dbReference type="ARBA" id="ARBA00022692"/>
    </source>
</evidence>
<feature type="transmembrane region" description="Helical" evidence="6">
    <location>
        <begin position="74"/>
        <end position="91"/>
    </location>
</feature>
<evidence type="ECO:0000256" key="3">
    <source>
        <dbReference type="ARBA" id="ARBA00022989"/>
    </source>
</evidence>
<evidence type="ECO:0000259" key="7">
    <source>
        <dbReference type="PROSITE" id="PS50850"/>
    </source>
</evidence>
<feature type="transmembrane region" description="Helical" evidence="6">
    <location>
        <begin position="323"/>
        <end position="342"/>
    </location>
</feature>
<feature type="domain" description="Major facilitator superfamily (MFS) profile" evidence="7">
    <location>
        <begin position="5"/>
        <end position="433"/>
    </location>
</feature>
<feature type="transmembrane region" description="Helical" evidence="6">
    <location>
        <begin position="160"/>
        <end position="182"/>
    </location>
</feature>
<feature type="compositionally biased region" description="Low complexity" evidence="5">
    <location>
        <begin position="225"/>
        <end position="245"/>
    </location>
</feature>
<dbReference type="InterPro" id="IPR011701">
    <property type="entry name" value="MFS"/>
</dbReference>
<accession>A0A841DXI8</accession>
<keyword evidence="3 6" id="KW-1133">Transmembrane helix</keyword>
<evidence type="ECO:0000256" key="1">
    <source>
        <dbReference type="ARBA" id="ARBA00004651"/>
    </source>
</evidence>
<comment type="caution">
    <text evidence="8">The sequence shown here is derived from an EMBL/GenBank/DDBJ whole genome shotgun (WGS) entry which is preliminary data.</text>
</comment>